<evidence type="ECO:0000256" key="3">
    <source>
        <dbReference type="ARBA" id="ARBA00009528"/>
    </source>
</evidence>
<dbReference type="HAMAP" id="MF_00181">
    <property type="entry name" value="Cytosol_peptidase_M17"/>
    <property type="match status" value="1"/>
</dbReference>
<dbReference type="EC" id="3.4.11.1" evidence="8"/>
<feature type="region of interest" description="Disordered" evidence="9">
    <location>
        <begin position="1"/>
        <end position="24"/>
    </location>
</feature>
<gene>
    <name evidence="8" type="primary">pepA</name>
    <name evidence="11" type="ORF">JYK02_12910</name>
</gene>
<evidence type="ECO:0000256" key="4">
    <source>
        <dbReference type="ARBA" id="ARBA00022438"/>
    </source>
</evidence>
<feature type="binding site" evidence="8">
    <location>
        <position position="303"/>
    </location>
    <ligand>
        <name>Mn(2+)</name>
        <dbReference type="ChEBI" id="CHEBI:29035"/>
        <label>2</label>
    </ligand>
</feature>
<dbReference type="Pfam" id="PF02789">
    <property type="entry name" value="Peptidase_M17_N"/>
    <property type="match status" value="1"/>
</dbReference>
<dbReference type="PANTHER" id="PTHR11963:SF23">
    <property type="entry name" value="CYTOSOL AMINOPEPTIDASE"/>
    <property type="match status" value="1"/>
</dbReference>
<dbReference type="Gene3D" id="3.40.630.10">
    <property type="entry name" value="Zn peptidases"/>
    <property type="match status" value="1"/>
</dbReference>
<accession>A0ABS3D9S5</accession>
<reference evidence="11 12" key="1">
    <citation type="submission" date="2021-02" db="EMBL/GenBank/DDBJ databases">
        <title>De Novo genome assembly of isolated myxobacteria.</title>
        <authorList>
            <person name="Stevens D.C."/>
        </authorList>
    </citation>
    <scope>NUCLEOTIDE SEQUENCE [LARGE SCALE GENOMIC DNA]</scope>
    <source>
        <strain evidence="11 12">ATCC 29039</strain>
    </source>
</reference>
<keyword evidence="5 8" id="KW-0645">Protease</keyword>
<dbReference type="SUPFAM" id="SSF53187">
    <property type="entry name" value="Zn-dependent exopeptidases"/>
    <property type="match status" value="1"/>
</dbReference>
<feature type="active site" evidence="8">
    <location>
        <position position="366"/>
    </location>
</feature>
<evidence type="ECO:0000259" key="10">
    <source>
        <dbReference type="PROSITE" id="PS00631"/>
    </source>
</evidence>
<dbReference type="NCBIfam" id="NF002073">
    <property type="entry name" value="PRK00913.1-2"/>
    <property type="match status" value="1"/>
</dbReference>
<evidence type="ECO:0000256" key="6">
    <source>
        <dbReference type="ARBA" id="ARBA00022801"/>
    </source>
</evidence>
<comment type="subcellular location">
    <subcellularLocation>
        <location evidence="8">Cytoplasm</location>
    </subcellularLocation>
</comment>
<dbReference type="InterPro" id="IPR000819">
    <property type="entry name" value="Peptidase_M17_C"/>
</dbReference>
<keyword evidence="6 8" id="KW-0378">Hydrolase</keyword>
<evidence type="ECO:0000313" key="11">
    <source>
        <dbReference type="EMBL" id="MBN8228403.1"/>
    </source>
</evidence>
<feature type="binding site" evidence="8">
    <location>
        <position position="364"/>
    </location>
    <ligand>
        <name>Mn(2+)</name>
        <dbReference type="ChEBI" id="CHEBI:29035"/>
        <label>1</label>
    </ligand>
</feature>
<dbReference type="RefSeq" id="WP_207051231.1">
    <property type="nucleotide sequence ID" value="NZ_JAFIMU010000007.1"/>
</dbReference>
<feature type="binding site" evidence="8">
    <location>
        <position position="284"/>
    </location>
    <ligand>
        <name>Mn(2+)</name>
        <dbReference type="ChEBI" id="CHEBI:29035"/>
        <label>2</label>
    </ligand>
</feature>
<keyword evidence="7 8" id="KW-0464">Manganese</keyword>
<comment type="catalytic activity">
    <reaction evidence="2 8">
        <text>Release of an N-terminal amino acid, preferentially leucine, but not glutamic or aspartic acids.</text>
        <dbReference type="EC" id="3.4.11.10"/>
    </reaction>
</comment>
<evidence type="ECO:0000313" key="12">
    <source>
        <dbReference type="Proteomes" id="UP000664052"/>
    </source>
</evidence>
<feature type="binding site" evidence="8">
    <location>
        <position position="279"/>
    </location>
    <ligand>
        <name>Mn(2+)</name>
        <dbReference type="ChEBI" id="CHEBI:29035"/>
        <label>2</label>
    </ligand>
</feature>
<comment type="function">
    <text evidence="8">Presumably involved in the processing and regular turnover of intracellular proteins. Catalyzes the removal of unsubstituted N-terminal amino acids from various peptides.</text>
</comment>
<keyword evidence="12" id="KW-1185">Reference proteome</keyword>
<evidence type="ECO:0000256" key="9">
    <source>
        <dbReference type="SAM" id="MobiDB-lite"/>
    </source>
</evidence>
<comment type="similarity">
    <text evidence="3 8">Belongs to the peptidase M17 family.</text>
</comment>
<comment type="caution">
    <text evidence="11">The sequence shown here is derived from an EMBL/GenBank/DDBJ whole genome shotgun (WGS) entry which is preliminary data.</text>
</comment>
<dbReference type="CDD" id="cd00433">
    <property type="entry name" value="Peptidase_M17"/>
    <property type="match status" value="1"/>
</dbReference>
<dbReference type="InterPro" id="IPR011356">
    <property type="entry name" value="Leucine_aapep/pepB"/>
</dbReference>
<keyword evidence="4 8" id="KW-0031">Aminopeptidase</keyword>
<sequence>MLTSFHSRAQAEFHPAPSIEPPEETKLAVSSSLPANAGCIGALVGVDEGLKLKDAQVDRAFLKAAGFEGKAGQTLVIPRTDGPPLVAVGVGAIAKLDAGTLRDAGAAFARAAGRQPHLALRLPDTVGVPVDVAAQALTEGVLLARYRYRPYKQHSEQEPPLEALTLVTDSKDTAKVEQGLLRGGIHARATMFARDLANAPATLLTAARMAEVAESLAERCGLKVEVFDGEALARLGCGGLLGVNAGSAEPPRMIKLTYTPEASRQGPVTGVGRVALVGKGIMFDSGGLGLKPNDLVHATMKGDMSGAGAILAAMTALKSLGCKAEVTAYLMCTDNMPSGTAMKLGDVLTVRGGKTVEVINTDAEGRLVMSDGLVLATEQTPRPDAIVDIATLTGACQRALGVLSAGVMGNDQSLVDQVRGAGERTGDTVWQLPLDRRLRPELESEVADLKNVGGDNAGAITAALFLEEFVDGLPWAHIDMAGTARAERDNAWRSKGATGYGTRLLIDFLMGFTPPRQGRN</sequence>
<feature type="binding site" evidence="8">
    <location>
        <position position="284"/>
    </location>
    <ligand>
        <name>Mn(2+)</name>
        <dbReference type="ChEBI" id="CHEBI:29035"/>
        <label>1</label>
    </ligand>
</feature>
<dbReference type="EMBL" id="JAFIMU010000007">
    <property type="protein sequence ID" value="MBN8228403.1"/>
    <property type="molecule type" value="Genomic_DNA"/>
</dbReference>
<feature type="domain" description="Cytosol aminopeptidase" evidence="10">
    <location>
        <begin position="360"/>
        <end position="367"/>
    </location>
</feature>
<evidence type="ECO:0000256" key="1">
    <source>
        <dbReference type="ARBA" id="ARBA00000135"/>
    </source>
</evidence>
<dbReference type="PANTHER" id="PTHR11963">
    <property type="entry name" value="LEUCINE AMINOPEPTIDASE-RELATED"/>
    <property type="match status" value="1"/>
</dbReference>
<feature type="binding site" evidence="8">
    <location>
        <position position="362"/>
    </location>
    <ligand>
        <name>Mn(2+)</name>
        <dbReference type="ChEBI" id="CHEBI:29035"/>
        <label>1</label>
    </ligand>
</feature>
<organism evidence="11 12">
    <name type="scientific">Corallococcus macrosporus</name>
    <dbReference type="NCBI Taxonomy" id="35"/>
    <lineage>
        <taxon>Bacteria</taxon>
        <taxon>Pseudomonadati</taxon>
        <taxon>Myxococcota</taxon>
        <taxon>Myxococcia</taxon>
        <taxon>Myxococcales</taxon>
        <taxon>Cystobacterineae</taxon>
        <taxon>Myxococcaceae</taxon>
        <taxon>Corallococcus</taxon>
    </lineage>
</organism>
<dbReference type="GO" id="GO:0004177">
    <property type="term" value="F:aminopeptidase activity"/>
    <property type="evidence" value="ECO:0007669"/>
    <property type="project" value="UniProtKB-KW"/>
</dbReference>
<dbReference type="EC" id="3.4.11.10" evidence="8"/>
<evidence type="ECO:0000256" key="8">
    <source>
        <dbReference type="HAMAP-Rule" id="MF_00181"/>
    </source>
</evidence>
<comment type="cofactor">
    <cofactor evidence="8">
        <name>Mn(2+)</name>
        <dbReference type="ChEBI" id="CHEBI:29035"/>
    </cofactor>
    <text evidence="8">Binds 2 manganese ions per subunit.</text>
</comment>
<keyword evidence="8" id="KW-0963">Cytoplasm</keyword>
<dbReference type="SUPFAM" id="SSF52949">
    <property type="entry name" value="Macro domain-like"/>
    <property type="match status" value="1"/>
</dbReference>
<protein>
    <recommendedName>
        <fullName evidence="8">Probable cytosol aminopeptidase</fullName>
        <ecNumber evidence="8">3.4.11.1</ecNumber>
    </recommendedName>
    <alternativeName>
        <fullName evidence="8">Leucine aminopeptidase</fullName>
        <shortName evidence="8">LAP</shortName>
        <ecNumber evidence="8">3.4.11.10</ecNumber>
    </alternativeName>
    <alternativeName>
        <fullName evidence="8">Leucyl aminopeptidase</fullName>
    </alternativeName>
</protein>
<dbReference type="Proteomes" id="UP000664052">
    <property type="component" value="Unassembled WGS sequence"/>
</dbReference>
<evidence type="ECO:0000256" key="7">
    <source>
        <dbReference type="ARBA" id="ARBA00023211"/>
    </source>
</evidence>
<dbReference type="InterPro" id="IPR043472">
    <property type="entry name" value="Macro_dom-like"/>
</dbReference>
<dbReference type="InterPro" id="IPR008283">
    <property type="entry name" value="Peptidase_M17_N"/>
</dbReference>
<evidence type="ECO:0000256" key="5">
    <source>
        <dbReference type="ARBA" id="ARBA00022670"/>
    </source>
</evidence>
<feature type="active site" evidence="8">
    <location>
        <position position="291"/>
    </location>
</feature>
<dbReference type="PROSITE" id="PS00631">
    <property type="entry name" value="CYTOSOL_AP"/>
    <property type="match status" value="1"/>
</dbReference>
<dbReference type="Gene3D" id="3.40.220.10">
    <property type="entry name" value="Leucine Aminopeptidase, subunit E, domain 1"/>
    <property type="match status" value="1"/>
</dbReference>
<dbReference type="InterPro" id="IPR023042">
    <property type="entry name" value="Peptidase_M17_leu_NH2_pept"/>
</dbReference>
<dbReference type="Pfam" id="PF00883">
    <property type="entry name" value="Peptidase_M17"/>
    <property type="match status" value="1"/>
</dbReference>
<feature type="binding site" evidence="8">
    <location>
        <position position="364"/>
    </location>
    <ligand>
        <name>Mn(2+)</name>
        <dbReference type="ChEBI" id="CHEBI:29035"/>
        <label>2</label>
    </ligand>
</feature>
<evidence type="ECO:0000256" key="2">
    <source>
        <dbReference type="ARBA" id="ARBA00000967"/>
    </source>
</evidence>
<name>A0ABS3D9S5_9BACT</name>
<dbReference type="PRINTS" id="PR00481">
    <property type="entry name" value="LAMNOPPTDASE"/>
</dbReference>
<keyword evidence="8" id="KW-0479">Metal-binding</keyword>
<proteinExistence type="inferred from homology"/>
<comment type="catalytic activity">
    <reaction evidence="1 8">
        <text>Release of an N-terminal amino acid, Xaa-|-Yaa-, in which Xaa is preferably Leu, but may be other amino acids including Pro although not Arg or Lys, and Yaa may be Pro. Amino acid amides and methyl esters are also readily hydrolyzed, but rates on arylamides are exceedingly low.</text>
        <dbReference type="EC" id="3.4.11.1"/>
    </reaction>
</comment>